<dbReference type="InterPro" id="IPR028098">
    <property type="entry name" value="Glyco_trans_4-like_N"/>
</dbReference>
<evidence type="ECO:0000256" key="1">
    <source>
        <dbReference type="ARBA" id="ARBA00022676"/>
    </source>
</evidence>
<dbReference type="Proteomes" id="UP001319861">
    <property type="component" value="Chromosome"/>
</dbReference>
<dbReference type="SUPFAM" id="SSF53756">
    <property type="entry name" value="UDP-Glycosyltransferase/glycogen phosphorylase"/>
    <property type="match status" value="1"/>
</dbReference>
<keyword evidence="1" id="KW-0328">Glycosyltransferase</keyword>
<feature type="region of interest" description="Disordered" evidence="3">
    <location>
        <begin position="1"/>
        <end position="20"/>
    </location>
</feature>
<keyword evidence="7" id="KW-1185">Reference proteome</keyword>
<evidence type="ECO:0000313" key="7">
    <source>
        <dbReference type="Proteomes" id="UP001319861"/>
    </source>
</evidence>
<dbReference type="PANTHER" id="PTHR12526">
    <property type="entry name" value="GLYCOSYLTRANSFERASE"/>
    <property type="match status" value="1"/>
</dbReference>
<organism evidence="6 7">
    <name type="scientific">Sinomonas cyclohexanicum</name>
    <name type="common">Corynebacterium cyclohexanicum</name>
    <dbReference type="NCBI Taxonomy" id="322009"/>
    <lineage>
        <taxon>Bacteria</taxon>
        <taxon>Bacillati</taxon>
        <taxon>Actinomycetota</taxon>
        <taxon>Actinomycetes</taxon>
        <taxon>Micrococcales</taxon>
        <taxon>Micrococcaceae</taxon>
        <taxon>Sinomonas</taxon>
    </lineage>
</organism>
<dbReference type="InterPro" id="IPR001296">
    <property type="entry name" value="Glyco_trans_1"/>
</dbReference>
<proteinExistence type="predicted"/>
<evidence type="ECO:0000256" key="2">
    <source>
        <dbReference type="ARBA" id="ARBA00022679"/>
    </source>
</evidence>
<keyword evidence="2" id="KW-0808">Transferase</keyword>
<sequence length="414" mass="43261">MARTPVERSEAESTVVERSAAESTVVERSAAESTVVERSAAGPTVVERSAAESKPIALWVVPVPELGGVARHVLDVAAVGLPGWRLVVLCPDGALAVKLREAGAAVVTGPFGPQAGFAASVKTLRRNIRALRPAVVHAHLAYADVVAAVATIGTGARYVTTEHGIAGDDAVYHGSAWKSRLMAKVHEVRLRRASAIIAVSQATKWAMVHKWKPRQAVIVIPNGVDVEEVRARIRAAVPAGAGRAGSAPANGPYVLSLSRLSAEKRIPELLEAFAELRRTHPEATLTVAGEGPDRVALEARARALGLGDSVSFPGFLNAGAAMDEADVVVQLSVWENCSYTLLDAVAAGLGVVATPVGGNPEILPERCLVESEDAKAVASAIAAQLASDERPGSPWTTRAEMAQRTALLYAEAVL</sequence>
<dbReference type="EMBL" id="AP024525">
    <property type="protein sequence ID" value="BCT77059.1"/>
    <property type="molecule type" value="Genomic_DNA"/>
</dbReference>
<evidence type="ECO:0000259" key="5">
    <source>
        <dbReference type="Pfam" id="PF13439"/>
    </source>
</evidence>
<gene>
    <name evidence="6" type="ORF">SCMU_29010</name>
</gene>
<feature type="compositionally biased region" description="Basic and acidic residues" evidence="3">
    <location>
        <begin position="1"/>
        <end position="11"/>
    </location>
</feature>
<dbReference type="CDD" id="cd03801">
    <property type="entry name" value="GT4_PimA-like"/>
    <property type="match status" value="1"/>
</dbReference>
<evidence type="ECO:0000259" key="4">
    <source>
        <dbReference type="Pfam" id="PF00534"/>
    </source>
</evidence>
<accession>A0ABM7PXN5</accession>
<dbReference type="PANTHER" id="PTHR12526:SF510">
    <property type="entry name" value="D-INOSITOL 3-PHOSPHATE GLYCOSYLTRANSFERASE"/>
    <property type="match status" value="1"/>
</dbReference>
<evidence type="ECO:0000313" key="6">
    <source>
        <dbReference type="EMBL" id="BCT77059.1"/>
    </source>
</evidence>
<feature type="domain" description="Glycosyl transferase family 1" evidence="4">
    <location>
        <begin position="248"/>
        <end position="389"/>
    </location>
</feature>
<dbReference type="Pfam" id="PF13439">
    <property type="entry name" value="Glyco_transf_4"/>
    <property type="match status" value="1"/>
</dbReference>
<dbReference type="Gene3D" id="3.40.50.2000">
    <property type="entry name" value="Glycogen Phosphorylase B"/>
    <property type="match status" value="2"/>
</dbReference>
<reference evidence="6 7" key="1">
    <citation type="journal article" date="2021" name="J. Biosci. Bioeng.">
        <title>Identification and characterization of a chc gene cluster responsible for the aromatization pathway of cyclohexanecarboxylate degradation in Sinomonas cyclohexanicum ATCC 51369.</title>
        <authorList>
            <person name="Yamamoto T."/>
            <person name="Hasegawa Y."/>
            <person name="Lau P.C.K."/>
            <person name="Iwaki H."/>
        </authorList>
    </citation>
    <scope>NUCLEOTIDE SEQUENCE [LARGE SCALE GENOMIC DNA]</scope>
    <source>
        <strain evidence="6 7">ATCC 51369</strain>
    </source>
</reference>
<dbReference type="Pfam" id="PF00534">
    <property type="entry name" value="Glycos_transf_1"/>
    <property type="match status" value="1"/>
</dbReference>
<evidence type="ECO:0000256" key="3">
    <source>
        <dbReference type="SAM" id="MobiDB-lite"/>
    </source>
</evidence>
<feature type="domain" description="Glycosyltransferase subfamily 4-like N-terminal" evidence="5">
    <location>
        <begin position="67"/>
        <end position="227"/>
    </location>
</feature>
<name>A0ABM7PXN5_SINCY</name>
<protein>
    <submittedName>
        <fullName evidence="6">Glycogen synthase</fullName>
    </submittedName>
</protein>